<dbReference type="Proteomes" id="UP000593562">
    <property type="component" value="Unassembled WGS sequence"/>
</dbReference>
<keyword evidence="3" id="KW-1185">Reference proteome</keyword>
<feature type="compositionally biased region" description="Polar residues" evidence="1">
    <location>
        <begin position="188"/>
        <end position="199"/>
    </location>
</feature>
<reference evidence="2 3" key="1">
    <citation type="journal article" date="2020" name="Nat. Commun.">
        <title>Genome of Tripterygium wilfordii and identification of cytochrome P450 involved in triptolide biosynthesis.</title>
        <authorList>
            <person name="Tu L."/>
            <person name="Su P."/>
            <person name="Zhang Z."/>
            <person name="Gao L."/>
            <person name="Wang J."/>
            <person name="Hu T."/>
            <person name="Zhou J."/>
            <person name="Zhang Y."/>
            <person name="Zhao Y."/>
            <person name="Liu Y."/>
            <person name="Song Y."/>
            <person name="Tong Y."/>
            <person name="Lu Y."/>
            <person name="Yang J."/>
            <person name="Xu C."/>
            <person name="Jia M."/>
            <person name="Peters R.J."/>
            <person name="Huang L."/>
            <person name="Gao W."/>
        </authorList>
    </citation>
    <scope>NUCLEOTIDE SEQUENCE [LARGE SCALE GENOMIC DNA]</scope>
    <source>
        <strain evidence="3">cv. XIE 37</strain>
        <tissue evidence="2">Leaf</tissue>
    </source>
</reference>
<dbReference type="PANTHER" id="PTHR34837">
    <property type="entry name" value="OS05G0595500 PROTEIN"/>
    <property type="match status" value="1"/>
</dbReference>
<feature type="region of interest" description="Disordered" evidence="1">
    <location>
        <begin position="1164"/>
        <end position="1210"/>
    </location>
</feature>
<feature type="compositionally biased region" description="Basic and acidic residues" evidence="1">
    <location>
        <begin position="582"/>
        <end position="591"/>
    </location>
</feature>
<feature type="compositionally biased region" description="Basic and acidic residues" evidence="1">
    <location>
        <begin position="130"/>
        <end position="187"/>
    </location>
</feature>
<feature type="compositionally biased region" description="Basic and acidic residues" evidence="1">
    <location>
        <begin position="310"/>
        <end position="457"/>
    </location>
</feature>
<evidence type="ECO:0000313" key="3">
    <source>
        <dbReference type="Proteomes" id="UP000593562"/>
    </source>
</evidence>
<name>A0A7J7CAT7_TRIWF</name>
<feature type="compositionally biased region" description="Basic and acidic residues" evidence="1">
    <location>
        <begin position="13"/>
        <end position="62"/>
    </location>
</feature>
<feature type="compositionally biased region" description="Low complexity" evidence="1">
    <location>
        <begin position="865"/>
        <end position="876"/>
    </location>
</feature>
<gene>
    <name evidence="2" type="ORF">HS088_TW19G00849</name>
</gene>
<feature type="compositionally biased region" description="Basic and acidic residues" evidence="1">
    <location>
        <begin position="524"/>
        <end position="539"/>
    </location>
</feature>
<comment type="caution">
    <text evidence="2">The sequence shown here is derived from an EMBL/GenBank/DDBJ whole genome shotgun (WGS) entry which is preliminary data.</text>
</comment>
<feature type="region of interest" description="Disordered" evidence="1">
    <location>
        <begin position="1091"/>
        <end position="1131"/>
    </location>
</feature>
<feature type="compositionally biased region" description="Basic and acidic residues" evidence="1">
    <location>
        <begin position="233"/>
        <end position="303"/>
    </location>
</feature>
<feature type="compositionally biased region" description="Basic and acidic residues" evidence="1">
    <location>
        <begin position="1065"/>
        <end position="1078"/>
    </location>
</feature>
<dbReference type="FunCoup" id="A0A7J7CAT7">
    <property type="interactions" value="2122"/>
</dbReference>
<organism evidence="2 3">
    <name type="scientific">Tripterygium wilfordii</name>
    <name type="common">Thunder God vine</name>
    <dbReference type="NCBI Taxonomy" id="458696"/>
    <lineage>
        <taxon>Eukaryota</taxon>
        <taxon>Viridiplantae</taxon>
        <taxon>Streptophyta</taxon>
        <taxon>Embryophyta</taxon>
        <taxon>Tracheophyta</taxon>
        <taxon>Spermatophyta</taxon>
        <taxon>Magnoliopsida</taxon>
        <taxon>eudicotyledons</taxon>
        <taxon>Gunneridae</taxon>
        <taxon>Pentapetalae</taxon>
        <taxon>rosids</taxon>
        <taxon>fabids</taxon>
        <taxon>Celastrales</taxon>
        <taxon>Celastraceae</taxon>
        <taxon>Tripterygium</taxon>
    </lineage>
</organism>
<dbReference type="InParanoid" id="A0A7J7CAT7"/>
<evidence type="ECO:0000313" key="2">
    <source>
        <dbReference type="EMBL" id="KAF5731243.1"/>
    </source>
</evidence>
<dbReference type="EMBL" id="JAAARO010000019">
    <property type="protein sequence ID" value="KAF5731243.1"/>
    <property type="molecule type" value="Genomic_DNA"/>
</dbReference>
<feature type="compositionally biased region" description="Basic residues" evidence="1">
    <location>
        <begin position="1"/>
        <end position="12"/>
    </location>
</feature>
<feature type="compositionally biased region" description="Polar residues" evidence="1">
    <location>
        <begin position="508"/>
        <end position="523"/>
    </location>
</feature>
<feature type="compositionally biased region" description="Basic and acidic residues" evidence="1">
    <location>
        <begin position="212"/>
        <end position="224"/>
    </location>
</feature>
<feature type="compositionally biased region" description="Basic and acidic residues" evidence="1">
    <location>
        <begin position="877"/>
        <end position="891"/>
    </location>
</feature>
<feature type="compositionally biased region" description="Low complexity" evidence="1">
    <location>
        <begin position="592"/>
        <end position="602"/>
    </location>
</feature>
<accession>A0A7J7CAT7</accession>
<feature type="compositionally biased region" description="Basic and acidic residues" evidence="1">
    <location>
        <begin position="487"/>
        <end position="507"/>
    </location>
</feature>
<feature type="compositionally biased region" description="Polar residues" evidence="1">
    <location>
        <begin position="459"/>
        <end position="468"/>
    </location>
</feature>
<proteinExistence type="predicted"/>
<dbReference type="AlphaFoldDB" id="A0A7J7CAT7"/>
<dbReference type="OrthoDB" id="1938945at2759"/>
<protein>
    <submittedName>
        <fullName evidence="2">Uncharacterized protein</fullName>
    </submittedName>
</protein>
<sequence length="1210" mass="135083">MPRSSRNKSSKHSSRDARDFSDSERDSGVKDRKDLTRESSVKASKELASGEKRKLDSKENKESFGSGNAEYSEEYTSSKRRKERLDGSANDRWNGGGQDDRGEKKSKASSELRSTKRRDESVGVFGDVEESGKKSSGKIEGKHRGSSGKDGEREKDREGKGKEGKSERVVDGEDHHSVTKQVAEKTDSFAQDQLQSPELENQFERRIKRKRDGSGDGDKHRDDVGDVNGRRQSSKDDITKDGRLKDEKHKDERYKDKYRDDMDKDNRHRDEKQRDENITRDHVHSRSNEKYLRDGKDTTEARQKKVKAQQTDRNREHDDDRDYLGRDYDLDHNNYHEREGDRDRDRGHARDRGRDRVRNHDRERDRDRDHECDRDRDRDWDWDRDRDRECDRDVDHDGSHLDDRSARYKDSRGKKRSPDDPDDYNDNKSRSLRAPYHDAEKKSLSSGRVEPDADRGRSQPRQAHQETTGGSRRRSSPSSSSHGGPDGNRHFKSEDSKYRDGGTEQRSRANSSRHATGFSGSSERASKYRSSEKPMKPDDGYMGEFSAERPSSSKASPIGLVDRSPSSTSLERKHMSRTGTRRSLDIEESGRRSSASMGARDSSVADDRFGRDFPLADGSPHADSSLYSRTGQGISSSFATPPITFRGGVGSPFLGSLEEDTRVGARYRRNSDPNLSRVLGNAWRGPPNWSSQVPNGFISFQHGPPHGGFQTMMPQFSSPPMFGVRPSMDINPSDIPYPFPDADRFTGNLRPLGWQNMMDGSAPPHLHGWDGSNGVYRDEPNMYGGPDWEQNRHHVNGRGWDSSGDAWMEQNSDVSTDLPLMSQKEDLPMQSMVDDVHTGQVGQKSQYENNHGTVKLIETASVVASPSKEMPKSSPKVTHEKSSDPTKTSKEDGVTQFFRAYLSKIDISTELTDPELYGQCMNLLNIEQNGMADRDTNMLVSLKDGGRAISKSSSSFLGLKLLPAADDSVYQRAMDLYKKQRVKVRALENVCSGELDIISASNLGKVEEPVNVCNAERVEEPNSILDTAMQEKAETVATAVPEDELEESVPMYDSAILEVPNQEKAEAAAVSAEDKLEEPASTPSRVVLDQVTPTPNKLEVSDDGSPVEPVQNLSGEGVDEITSEQADREDARGDLISTTSDDASCAAPLLVTDSKGNKEVIKGEASGDAVRGPLPLFLPEGSPKESGSLLPGSNESVILSRIHHSPESTH</sequence>
<feature type="compositionally biased region" description="Basic and acidic residues" evidence="1">
    <location>
        <begin position="98"/>
        <end position="121"/>
    </location>
</feature>
<feature type="region of interest" description="Disordered" evidence="1">
    <location>
        <begin position="1065"/>
        <end position="1084"/>
    </location>
</feature>
<evidence type="ECO:0000256" key="1">
    <source>
        <dbReference type="SAM" id="MobiDB-lite"/>
    </source>
</evidence>
<feature type="region of interest" description="Disordered" evidence="1">
    <location>
        <begin position="863"/>
        <end position="891"/>
    </location>
</feature>
<feature type="region of interest" description="Disordered" evidence="1">
    <location>
        <begin position="1"/>
        <end position="628"/>
    </location>
</feature>
<dbReference type="PANTHER" id="PTHR34837:SF1">
    <property type="entry name" value="LOW PROTEIN: ZINC FINGER CCCH DOMAIN PROTEIN"/>
    <property type="match status" value="1"/>
</dbReference>